<organism evidence="2 3">
    <name type="scientific">Eleutherodactylus coqui</name>
    <name type="common">Puerto Rican coqui</name>
    <dbReference type="NCBI Taxonomy" id="57060"/>
    <lineage>
        <taxon>Eukaryota</taxon>
        <taxon>Metazoa</taxon>
        <taxon>Chordata</taxon>
        <taxon>Craniata</taxon>
        <taxon>Vertebrata</taxon>
        <taxon>Euteleostomi</taxon>
        <taxon>Amphibia</taxon>
        <taxon>Batrachia</taxon>
        <taxon>Anura</taxon>
        <taxon>Neobatrachia</taxon>
        <taxon>Hyloidea</taxon>
        <taxon>Eleutherodactylidae</taxon>
        <taxon>Eleutherodactylinae</taxon>
        <taxon>Eleutherodactylus</taxon>
        <taxon>Eleutherodactylus</taxon>
    </lineage>
</organism>
<name>A0A8J6E7J6_ELECQ</name>
<accession>A0A8J6E7J6</accession>
<protein>
    <submittedName>
        <fullName evidence="2">Uncharacterized protein</fullName>
    </submittedName>
</protein>
<dbReference type="EMBL" id="WNTK01042581">
    <property type="protein sequence ID" value="KAG9460748.1"/>
    <property type="molecule type" value="Genomic_DNA"/>
</dbReference>
<feature type="compositionally biased region" description="Basic residues" evidence="1">
    <location>
        <begin position="32"/>
        <end position="45"/>
    </location>
</feature>
<proteinExistence type="predicted"/>
<feature type="region of interest" description="Disordered" evidence="1">
    <location>
        <begin position="59"/>
        <end position="90"/>
    </location>
</feature>
<evidence type="ECO:0000313" key="3">
    <source>
        <dbReference type="Proteomes" id="UP000770717"/>
    </source>
</evidence>
<sequence length="90" mass="10270">MLFVGSRLFGAKLDELISEATGGKSSLLPQNHPKRSSPQHRRFRSYRWTSPLRVERCPQELEQRKVPSFKPRSSWRGPQPTKGTEGKPPA</sequence>
<reference evidence="2" key="1">
    <citation type="thesis" date="2020" institute="ProQuest LLC" country="789 East Eisenhower Parkway, Ann Arbor, MI, USA">
        <title>Comparative Genomics and Chromosome Evolution.</title>
        <authorList>
            <person name="Mudd A.B."/>
        </authorList>
    </citation>
    <scope>NUCLEOTIDE SEQUENCE</scope>
    <source>
        <strain evidence="2">HN-11 Male</strain>
        <tissue evidence="2">Kidney and liver</tissue>
    </source>
</reference>
<dbReference type="AlphaFoldDB" id="A0A8J6E7J6"/>
<dbReference type="Proteomes" id="UP000770717">
    <property type="component" value="Unassembled WGS sequence"/>
</dbReference>
<gene>
    <name evidence="2" type="ORF">GDO78_019773</name>
</gene>
<comment type="caution">
    <text evidence="2">The sequence shown here is derived from an EMBL/GenBank/DDBJ whole genome shotgun (WGS) entry which is preliminary data.</text>
</comment>
<dbReference type="OrthoDB" id="10629530at2759"/>
<evidence type="ECO:0000313" key="2">
    <source>
        <dbReference type="EMBL" id="KAG9460748.1"/>
    </source>
</evidence>
<feature type="region of interest" description="Disordered" evidence="1">
    <location>
        <begin position="21"/>
        <end position="45"/>
    </location>
</feature>
<keyword evidence="3" id="KW-1185">Reference proteome</keyword>
<evidence type="ECO:0000256" key="1">
    <source>
        <dbReference type="SAM" id="MobiDB-lite"/>
    </source>
</evidence>